<dbReference type="SMART" id="SM00421">
    <property type="entry name" value="HTH_LUXR"/>
    <property type="match status" value="1"/>
</dbReference>
<evidence type="ECO:0000313" key="4">
    <source>
        <dbReference type="EMBL" id="UMB70591.1"/>
    </source>
</evidence>
<reference evidence="4" key="1">
    <citation type="submission" date="2022-08" db="EMBL/GenBank/DDBJ databases">
        <title>Whole genome sequencing of non-tuberculosis mycobacteria type-strains.</title>
        <authorList>
            <person name="Igarashi Y."/>
            <person name="Osugi A."/>
            <person name="Mitarai S."/>
        </authorList>
    </citation>
    <scope>NUCLEOTIDE SEQUENCE</scope>
    <source>
        <strain evidence="4">DSM 45127</strain>
    </source>
</reference>
<dbReference type="InterPro" id="IPR041664">
    <property type="entry name" value="AAA_16"/>
</dbReference>
<dbReference type="Pfam" id="PF13424">
    <property type="entry name" value="TPR_12"/>
    <property type="match status" value="1"/>
</dbReference>
<dbReference type="PANTHER" id="PTHR16305">
    <property type="entry name" value="TESTICULAR SOLUBLE ADENYLYL CYCLASE"/>
    <property type="match status" value="1"/>
</dbReference>
<feature type="domain" description="HTH luxR-type" evidence="3">
    <location>
        <begin position="847"/>
        <end position="912"/>
    </location>
</feature>
<dbReference type="SUPFAM" id="SSF52540">
    <property type="entry name" value="P-loop containing nucleoside triphosphate hydrolases"/>
    <property type="match status" value="1"/>
</dbReference>
<dbReference type="Gene3D" id="1.10.10.10">
    <property type="entry name" value="Winged helix-like DNA-binding domain superfamily/Winged helix DNA-binding domain"/>
    <property type="match status" value="1"/>
</dbReference>
<organism evidence="4 5">
    <name type="scientific">Mycobacterium paraterrae</name>
    <dbReference type="NCBI Taxonomy" id="577492"/>
    <lineage>
        <taxon>Bacteria</taxon>
        <taxon>Bacillati</taxon>
        <taxon>Actinomycetota</taxon>
        <taxon>Actinomycetes</taxon>
        <taxon>Mycobacteriales</taxon>
        <taxon>Mycobacteriaceae</taxon>
        <taxon>Mycobacterium</taxon>
    </lineage>
</organism>
<dbReference type="PRINTS" id="PR00038">
    <property type="entry name" value="HTHLUXR"/>
</dbReference>
<keyword evidence="5" id="KW-1185">Reference proteome</keyword>
<dbReference type="Proteomes" id="UP001055336">
    <property type="component" value="Chromosome"/>
</dbReference>
<accession>A0ABY3VMD5</accession>
<evidence type="ECO:0000256" key="2">
    <source>
        <dbReference type="ARBA" id="ARBA00022840"/>
    </source>
</evidence>
<dbReference type="PROSITE" id="PS50043">
    <property type="entry name" value="HTH_LUXR_2"/>
    <property type="match status" value="1"/>
</dbReference>
<proteinExistence type="predicted"/>
<name>A0ABY3VMD5_9MYCO</name>
<dbReference type="EMBL" id="CP092488">
    <property type="protein sequence ID" value="UMB70591.1"/>
    <property type="molecule type" value="Genomic_DNA"/>
</dbReference>
<dbReference type="Gene3D" id="1.25.40.10">
    <property type="entry name" value="Tetratricopeptide repeat domain"/>
    <property type="match status" value="2"/>
</dbReference>
<dbReference type="SUPFAM" id="SSF46894">
    <property type="entry name" value="C-terminal effector domain of the bipartite response regulators"/>
    <property type="match status" value="1"/>
</dbReference>
<dbReference type="Pfam" id="PF00196">
    <property type="entry name" value="GerE"/>
    <property type="match status" value="1"/>
</dbReference>
<gene>
    <name evidence="4" type="ORF">MKK62_04525</name>
</gene>
<dbReference type="SUPFAM" id="SSF48452">
    <property type="entry name" value="TPR-like"/>
    <property type="match status" value="2"/>
</dbReference>
<dbReference type="InterPro" id="IPR011990">
    <property type="entry name" value="TPR-like_helical_dom_sf"/>
</dbReference>
<evidence type="ECO:0000256" key="1">
    <source>
        <dbReference type="ARBA" id="ARBA00022741"/>
    </source>
</evidence>
<dbReference type="RefSeq" id="WP_240262354.1">
    <property type="nucleotide sequence ID" value="NZ_CP092488.2"/>
</dbReference>
<dbReference type="CDD" id="cd06170">
    <property type="entry name" value="LuxR_C_like"/>
    <property type="match status" value="1"/>
</dbReference>
<dbReference type="InterPro" id="IPR000792">
    <property type="entry name" value="Tscrpt_reg_LuxR_C"/>
</dbReference>
<dbReference type="PROSITE" id="PS00622">
    <property type="entry name" value="HTH_LUXR_1"/>
    <property type="match status" value="1"/>
</dbReference>
<dbReference type="Pfam" id="PF13191">
    <property type="entry name" value="AAA_16"/>
    <property type="match status" value="1"/>
</dbReference>
<protein>
    <submittedName>
        <fullName evidence="4">LuxR C-terminal-related transcriptional regulator</fullName>
    </submittedName>
</protein>
<keyword evidence="1" id="KW-0547">Nucleotide-binding</keyword>
<evidence type="ECO:0000259" key="3">
    <source>
        <dbReference type="PROSITE" id="PS50043"/>
    </source>
</evidence>
<sequence>MRQGDSHAVRSFLARALSGPAGMVVDGEAGIGKTTFLLQMTEQAAAQGFRVLSTGGAVAEARYAYAAVADLLGSVDPVVFADLPTVQRTALERVLLLAGEGPPTNERTVAAAFLSVLRHPSFATPMLVAIDDAQWLDVSSQAVFGYAARRLTGRIGVVVSVRTGERRRDETPWWLKFSRPDSIHRIKVEPLTLGGLHAMISRRLGQTLSRPLITRIHEISGGNPFFALELARSVVDEPSRGMVDLPDSLAALVRQRIGRPDAELSEVLLAASCAVQPTVERLSRAIDITVDRVVEVVESAEASGVVELDGNKVRFCHPLFARGVYTGASPRQRRAMHRRFAETVEEPELRARHMALSATTGDPAMLESLDEAAQVTLTQGAPAVAAELLELAIKLGGDTAERRLRVAELHFRSGALDQAREHLQSTIDELPASSTLRCVALMLFAAVTGYDDSIVGAVAALTEAVETAADPLLQLHARLLLTPALGLTGQMQACVESAQVAAAHAERLGVADFHSQALAMLVLVRFMHGLGFDHQALQLALTLEEPNTAAAATFRASAVEAVTNGWAGRLDLAREQIRAMQRRLLQGGTEIDIVWIGNEAAMIDIWLGRYDDAAGQVDDAIQRAEQMAGRHLMVGLRGTQASIAAYTGREGEAREMARWAIDAARATGSLRQIIAPVTVLGFLEVSLGDYDAAIRELQPLVGSFDPMHDTEIIAGGYLPDAIEALTAIGRVDEAEPLVCALEKNGAQHDRPWMLAVGARGRGHVLAARGDLEAAESAAQEAVSHHQRLPMPFELARTQLLLGQVQRRRRRRQSAEATLREARETFERLGVPLWAKRAAAELGRLASPVGDGVGLTAAERRIAERAATGLSNKQIAAELFVAPKTVEMNLSSVYRKLGIRSRSGLSAALEPGKFQGKP</sequence>
<dbReference type="InterPro" id="IPR016032">
    <property type="entry name" value="Sig_transdc_resp-reg_C-effctor"/>
</dbReference>
<keyword evidence="2" id="KW-0067">ATP-binding</keyword>
<dbReference type="InterPro" id="IPR036388">
    <property type="entry name" value="WH-like_DNA-bd_sf"/>
</dbReference>
<dbReference type="InterPro" id="IPR027417">
    <property type="entry name" value="P-loop_NTPase"/>
</dbReference>
<dbReference type="PANTHER" id="PTHR16305:SF35">
    <property type="entry name" value="TRANSCRIPTIONAL ACTIVATOR DOMAIN"/>
    <property type="match status" value="1"/>
</dbReference>
<evidence type="ECO:0000313" key="5">
    <source>
        <dbReference type="Proteomes" id="UP001055336"/>
    </source>
</evidence>